<dbReference type="Gene3D" id="3.30.160.20">
    <property type="match status" value="1"/>
</dbReference>
<dbReference type="GO" id="GO:0019843">
    <property type="term" value="F:rRNA binding"/>
    <property type="evidence" value="ECO:0007669"/>
    <property type="project" value="UniProtKB-KW"/>
</dbReference>
<organism evidence="12 13">
    <name type="scientific">Candidatus Similichlamydia laticola</name>
    <dbReference type="NCBI Taxonomy" id="2170265"/>
    <lineage>
        <taxon>Bacteria</taxon>
        <taxon>Pseudomonadati</taxon>
        <taxon>Chlamydiota</taxon>
        <taxon>Chlamydiia</taxon>
        <taxon>Parachlamydiales</taxon>
        <taxon>Candidatus Parilichlamydiaceae</taxon>
        <taxon>Candidatus Similichlamydia</taxon>
    </lineage>
</organism>
<evidence type="ECO:0000256" key="5">
    <source>
        <dbReference type="ARBA" id="ARBA00022980"/>
    </source>
</evidence>
<evidence type="ECO:0000256" key="6">
    <source>
        <dbReference type="ARBA" id="ARBA00023274"/>
    </source>
</evidence>
<dbReference type="SUPFAM" id="SSF54211">
    <property type="entry name" value="Ribosomal protein S5 domain 2-like"/>
    <property type="match status" value="1"/>
</dbReference>
<dbReference type="InterPro" id="IPR013810">
    <property type="entry name" value="Ribosomal_uS5_N"/>
</dbReference>
<dbReference type="OrthoDB" id="9809045at2"/>
<dbReference type="PANTHER" id="PTHR48277:SF1">
    <property type="entry name" value="MITOCHONDRIAL RIBOSOMAL PROTEIN S5"/>
    <property type="match status" value="1"/>
</dbReference>
<dbReference type="FunFam" id="3.30.230.10:FF:000002">
    <property type="entry name" value="30S ribosomal protein S5"/>
    <property type="match status" value="1"/>
</dbReference>
<gene>
    <name evidence="12" type="ORF">HAT2_00501</name>
</gene>
<dbReference type="GO" id="GO:0003735">
    <property type="term" value="F:structural constituent of ribosome"/>
    <property type="evidence" value="ECO:0007669"/>
    <property type="project" value="UniProtKB-UniRule"/>
</dbReference>
<dbReference type="InterPro" id="IPR014721">
    <property type="entry name" value="Ribsml_uS5_D2-typ_fold_subgr"/>
</dbReference>
<dbReference type="AlphaFoldDB" id="A0A369KHZ8"/>
<dbReference type="PANTHER" id="PTHR48277">
    <property type="entry name" value="MITOCHONDRIAL RIBOSOMAL PROTEIN S5"/>
    <property type="match status" value="1"/>
</dbReference>
<dbReference type="PROSITE" id="PS50881">
    <property type="entry name" value="S5_DSRBD"/>
    <property type="match status" value="1"/>
</dbReference>
<protein>
    <recommendedName>
        <fullName evidence="7">Small ribosomal subunit protein uS5</fullName>
    </recommendedName>
    <alternativeName>
        <fullName evidence="8">30S ribosomal protein S5</fullName>
    </alternativeName>
</protein>
<evidence type="ECO:0000256" key="1">
    <source>
        <dbReference type="ARBA" id="ARBA00003093"/>
    </source>
</evidence>
<evidence type="ECO:0000256" key="10">
    <source>
        <dbReference type="RuleBase" id="RU003823"/>
    </source>
</evidence>
<evidence type="ECO:0000256" key="8">
    <source>
        <dbReference type="ARBA" id="ARBA00035519"/>
    </source>
</evidence>
<evidence type="ECO:0000256" key="2">
    <source>
        <dbReference type="ARBA" id="ARBA00008945"/>
    </source>
</evidence>
<dbReference type="Proteomes" id="UP000253816">
    <property type="component" value="Unassembled WGS sequence"/>
</dbReference>
<dbReference type="InterPro" id="IPR005712">
    <property type="entry name" value="Ribosomal_uS5_bac-type"/>
</dbReference>
<dbReference type="EMBL" id="QQBG01000017">
    <property type="protein sequence ID" value="RDB31394.1"/>
    <property type="molecule type" value="Genomic_DNA"/>
</dbReference>
<dbReference type="NCBIfam" id="TIGR01021">
    <property type="entry name" value="rpsE_bact"/>
    <property type="match status" value="1"/>
</dbReference>
<dbReference type="RefSeq" id="WP_114544446.1">
    <property type="nucleotide sequence ID" value="NZ_QQBG01000017.1"/>
</dbReference>
<reference evidence="12 13" key="1">
    <citation type="submission" date="2018-07" db="EMBL/GenBank/DDBJ databases">
        <title>Comparative genomics of the Candidatus Parilichlamydiaceae reveals evidence of convergent evolution and genome reduction in the phylum Chlamydiae.</title>
        <authorList>
            <person name="Taylor-Brown A."/>
            <person name="Polkinghorne A."/>
        </authorList>
    </citation>
    <scope>NUCLEOTIDE SEQUENCE [LARGE SCALE GENOMIC DNA]</scope>
    <source>
        <strain evidence="12 13">Hat2</strain>
    </source>
</reference>
<keyword evidence="5 9" id="KW-0689">Ribosomal protein</keyword>
<dbReference type="GO" id="GO:0015935">
    <property type="term" value="C:small ribosomal subunit"/>
    <property type="evidence" value="ECO:0007669"/>
    <property type="project" value="InterPro"/>
</dbReference>
<dbReference type="SUPFAM" id="SSF54768">
    <property type="entry name" value="dsRNA-binding domain-like"/>
    <property type="match status" value="1"/>
</dbReference>
<keyword evidence="4" id="KW-0694">RNA-binding</keyword>
<keyword evidence="13" id="KW-1185">Reference proteome</keyword>
<dbReference type="InterPro" id="IPR020568">
    <property type="entry name" value="Ribosomal_Su5_D2-typ_SF"/>
</dbReference>
<evidence type="ECO:0000256" key="3">
    <source>
        <dbReference type="ARBA" id="ARBA00022730"/>
    </source>
</evidence>
<evidence type="ECO:0000313" key="13">
    <source>
        <dbReference type="Proteomes" id="UP000253816"/>
    </source>
</evidence>
<evidence type="ECO:0000313" key="12">
    <source>
        <dbReference type="EMBL" id="RDB31394.1"/>
    </source>
</evidence>
<accession>A0A369KHZ8</accession>
<sequence>MSKDKEKGGVQERVLFVGRCSKVVKGGRRFSFFAVVVAGNGDGKVGFAMSKANELSDCIRRGGELAKRNLIEFEREGGTVPHTVRVRWDGTVVMIKPARPGTGLIAGSCVRNILELAGIRDAVAKLYGSNNKSNQVHATFRALKRFRNRRELMQLRKTG</sequence>
<feature type="domain" description="S5 DRBM" evidence="11">
    <location>
        <begin position="10"/>
        <end position="73"/>
    </location>
</feature>
<evidence type="ECO:0000259" key="11">
    <source>
        <dbReference type="PROSITE" id="PS50881"/>
    </source>
</evidence>
<proteinExistence type="inferred from homology"/>
<comment type="function">
    <text evidence="1">Located at the back of the 30S subunit body where it stabilizes the conformation of the head with respect to the body.</text>
</comment>
<evidence type="ECO:0000256" key="7">
    <source>
        <dbReference type="ARBA" id="ARBA00035255"/>
    </source>
</evidence>
<name>A0A369KHZ8_9BACT</name>
<evidence type="ECO:0000256" key="9">
    <source>
        <dbReference type="PROSITE-ProRule" id="PRU00268"/>
    </source>
</evidence>
<dbReference type="Gene3D" id="3.30.230.10">
    <property type="match status" value="1"/>
</dbReference>
<dbReference type="InterPro" id="IPR000851">
    <property type="entry name" value="Ribosomal_uS5"/>
</dbReference>
<dbReference type="GO" id="GO:0006412">
    <property type="term" value="P:translation"/>
    <property type="evidence" value="ECO:0007669"/>
    <property type="project" value="InterPro"/>
</dbReference>
<keyword evidence="6 9" id="KW-0687">Ribonucleoprotein</keyword>
<dbReference type="InterPro" id="IPR005324">
    <property type="entry name" value="Ribosomal_uS5_C"/>
</dbReference>
<evidence type="ECO:0000256" key="4">
    <source>
        <dbReference type="ARBA" id="ARBA00022884"/>
    </source>
</evidence>
<comment type="similarity">
    <text evidence="2 10">Belongs to the universal ribosomal protein uS5 family.</text>
</comment>
<keyword evidence="3" id="KW-0699">rRNA-binding</keyword>
<dbReference type="GO" id="GO:0005737">
    <property type="term" value="C:cytoplasm"/>
    <property type="evidence" value="ECO:0007669"/>
    <property type="project" value="UniProtKB-ARBA"/>
</dbReference>
<comment type="caution">
    <text evidence="12">The sequence shown here is derived from an EMBL/GenBank/DDBJ whole genome shotgun (WGS) entry which is preliminary data.</text>
</comment>
<dbReference type="Pfam" id="PF00333">
    <property type="entry name" value="Ribosomal_S5"/>
    <property type="match status" value="1"/>
</dbReference>
<dbReference type="Pfam" id="PF03719">
    <property type="entry name" value="Ribosomal_S5_C"/>
    <property type="match status" value="1"/>
</dbReference>